<gene>
    <name evidence="4" type="ORF">BDV95DRAFT_601518</name>
</gene>
<evidence type="ECO:0000313" key="5">
    <source>
        <dbReference type="Proteomes" id="UP000481861"/>
    </source>
</evidence>
<dbReference type="Pfam" id="PF21730">
    <property type="entry name" value="Vma22_CCDC115"/>
    <property type="match status" value="1"/>
</dbReference>
<dbReference type="GO" id="GO:0070072">
    <property type="term" value="P:vacuolar proton-transporting V-type ATPase complex assembly"/>
    <property type="evidence" value="ECO:0007669"/>
    <property type="project" value="InterPro"/>
</dbReference>
<proteinExistence type="predicted"/>
<protein>
    <recommendedName>
        <fullName evidence="1">Vacuolar ATPase assembly protein VMA22</fullName>
    </recommendedName>
</protein>
<feature type="coiled-coil region" evidence="2">
    <location>
        <begin position="19"/>
        <end position="46"/>
    </location>
</feature>
<feature type="compositionally biased region" description="Low complexity" evidence="3">
    <location>
        <begin position="140"/>
        <end position="150"/>
    </location>
</feature>
<dbReference type="OrthoDB" id="408631at2759"/>
<reference evidence="4 5" key="1">
    <citation type="submission" date="2020-01" db="EMBL/GenBank/DDBJ databases">
        <authorList>
            <consortium name="DOE Joint Genome Institute"/>
            <person name="Haridas S."/>
            <person name="Albert R."/>
            <person name="Binder M."/>
            <person name="Bloem J."/>
            <person name="Labutti K."/>
            <person name="Salamov A."/>
            <person name="Andreopoulos B."/>
            <person name="Baker S.E."/>
            <person name="Barry K."/>
            <person name="Bills G."/>
            <person name="Bluhm B.H."/>
            <person name="Cannon C."/>
            <person name="Castanera R."/>
            <person name="Culley D.E."/>
            <person name="Daum C."/>
            <person name="Ezra D."/>
            <person name="Gonzalez J.B."/>
            <person name="Henrissat B."/>
            <person name="Kuo A."/>
            <person name="Liang C."/>
            <person name="Lipzen A."/>
            <person name="Lutzoni F."/>
            <person name="Magnuson J."/>
            <person name="Mondo S."/>
            <person name="Nolan M."/>
            <person name="Ohm R."/>
            <person name="Pangilinan J."/>
            <person name="Park H.-J.H."/>
            <person name="Ramirez L."/>
            <person name="Alfaro M."/>
            <person name="Sun H."/>
            <person name="Tritt A."/>
            <person name="Yoshinaga Y."/>
            <person name="Zwiers L.-H.L."/>
            <person name="Turgeon B.G."/>
            <person name="Goodwin S.B."/>
            <person name="Spatafora J.W."/>
            <person name="Crous P.W."/>
            <person name="Grigoriev I.V."/>
        </authorList>
    </citation>
    <scope>NUCLEOTIDE SEQUENCE [LARGE SCALE GENOMIC DNA]</scope>
    <source>
        <strain evidence="4 5">CBS 611.86</strain>
    </source>
</reference>
<comment type="caution">
    <text evidence="4">The sequence shown here is derived from an EMBL/GenBank/DDBJ whole genome shotgun (WGS) entry which is preliminary data.</text>
</comment>
<evidence type="ECO:0000256" key="3">
    <source>
        <dbReference type="SAM" id="MobiDB-lite"/>
    </source>
</evidence>
<dbReference type="GO" id="GO:1990871">
    <property type="term" value="C:Vma12-Vma22 assembly complex"/>
    <property type="evidence" value="ECO:0007669"/>
    <property type="project" value="TreeGrafter"/>
</dbReference>
<organism evidence="4 5">
    <name type="scientific">Massariosphaeria phaeospora</name>
    <dbReference type="NCBI Taxonomy" id="100035"/>
    <lineage>
        <taxon>Eukaryota</taxon>
        <taxon>Fungi</taxon>
        <taxon>Dikarya</taxon>
        <taxon>Ascomycota</taxon>
        <taxon>Pezizomycotina</taxon>
        <taxon>Dothideomycetes</taxon>
        <taxon>Pleosporomycetidae</taxon>
        <taxon>Pleosporales</taxon>
        <taxon>Pleosporales incertae sedis</taxon>
        <taxon>Massariosphaeria</taxon>
    </lineage>
</organism>
<dbReference type="InterPro" id="IPR040357">
    <property type="entry name" value="Vma22/CCDC115"/>
</dbReference>
<dbReference type="AlphaFoldDB" id="A0A7C8MU96"/>
<evidence type="ECO:0000256" key="2">
    <source>
        <dbReference type="SAM" id="Coils"/>
    </source>
</evidence>
<evidence type="ECO:0000256" key="1">
    <source>
        <dbReference type="ARBA" id="ARBA00093634"/>
    </source>
</evidence>
<evidence type="ECO:0000313" key="4">
    <source>
        <dbReference type="EMBL" id="KAF2877104.1"/>
    </source>
</evidence>
<feature type="region of interest" description="Disordered" evidence="3">
    <location>
        <begin position="105"/>
        <end position="153"/>
    </location>
</feature>
<keyword evidence="5" id="KW-1185">Reference proteome</keyword>
<dbReference type="PANTHER" id="PTHR31996">
    <property type="entry name" value="COILED-COIL DOMAIN-CONTAINING PROTEIN 115"/>
    <property type="match status" value="1"/>
</dbReference>
<name>A0A7C8MU96_9PLEO</name>
<dbReference type="GO" id="GO:0051082">
    <property type="term" value="F:unfolded protein binding"/>
    <property type="evidence" value="ECO:0007669"/>
    <property type="project" value="TreeGrafter"/>
</dbReference>
<dbReference type="EMBL" id="JAADJZ010000002">
    <property type="protein sequence ID" value="KAF2877104.1"/>
    <property type="molecule type" value="Genomic_DNA"/>
</dbReference>
<dbReference type="Proteomes" id="UP000481861">
    <property type="component" value="Unassembled WGS sequence"/>
</dbReference>
<sequence length="211" mass="23214">MAEVQARVIPDPTGYGTEKESLLDQLDQLLEQYLNTLDQYQVAQQQLTTTLSTGFLSLAQANFNAASRTRYGQDYYDERMQATRKITLTMEDTNVSFSVSETELMARGDPEPDAGEPTADVGPPQSSDSLPAEGVGQTASSPSEKASSIKSKQHTDPLRWFGILVPPALRSTQASFVSAVHGPIPRLASLVKDLRKQEVDIARLRKQMKKL</sequence>
<keyword evidence="2" id="KW-0175">Coiled coil</keyword>
<accession>A0A7C8MU96</accession>
<dbReference type="PANTHER" id="PTHR31996:SF2">
    <property type="entry name" value="COILED-COIL DOMAIN-CONTAINING PROTEIN 115"/>
    <property type="match status" value="1"/>
</dbReference>